<evidence type="ECO:0000256" key="1">
    <source>
        <dbReference type="SAM" id="Phobius"/>
    </source>
</evidence>
<keyword evidence="1" id="KW-0472">Membrane</keyword>
<feature type="transmembrane region" description="Helical" evidence="1">
    <location>
        <begin position="232"/>
        <end position="252"/>
    </location>
</feature>
<feature type="transmembrane region" description="Helical" evidence="1">
    <location>
        <begin position="162"/>
        <end position="182"/>
    </location>
</feature>
<dbReference type="EMBL" id="JWSY01000001">
    <property type="protein sequence ID" value="KIC61091.1"/>
    <property type="molecule type" value="Genomic_DNA"/>
</dbReference>
<feature type="transmembrane region" description="Helical" evidence="1">
    <location>
        <begin position="337"/>
        <end position="354"/>
    </location>
</feature>
<feature type="transmembrane region" description="Helical" evidence="1">
    <location>
        <begin position="106"/>
        <end position="124"/>
    </location>
</feature>
<feature type="transmembrane region" description="Helical" evidence="1">
    <location>
        <begin position="21"/>
        <end position="40"/>
    </location>
</feature>
<dbReference type="Pfam" id="PF06772">
    <property type="entry name" value="LtrA"/>
    <property type="match status" value="1"/>
</dbReference>
<keyword evidence="1" id="KW-0812">Transmembrane</keyword>
<gene>
    <name evidence="2" type="ORF">RM53_00495</name>
</gene>
<feature type="transmembrane region" description="Helical" evidence="1">
    <location>
        <begin position="203"/>
        <end position="226"/>
    </location>
</feature>
<dbReference type="RefSeq" id="WP_039243682.1">
    <property type="nucleotide sequence ID" value="NZ_JWSY01000001.1"/>
</dbReference>
<name>A0A0B4D331_9CAUL</name>
<feature type="transmembrane region" description="Helical" evidence="1">
    <location>
        <begin position="360"/>
        <end position="379"/>
    </location>
</feature>
<dbReference type="InterPro" id="IPR010640">
    <property type="entry name" value="Low_temperature_requirement_A"/>
</dbReference>
<accession>A0A0B4D331</accession>
<dbReference type="PANTHER" id="PTHR36840">
    <property type="entry name" value="BLL5714 PROTEIN"/>
    <property type="match status" value="1"/>
</dbReference>
<feature type="transmembrane region" description="Helical" evidence="1">
    <location>
        <begin position="46"/>
        <end position="68"/>
    </location>
</feature>
<keyword evidence="1" id="KW-1133">Transmembrane helix</keyword>
<feature type="transmembrane region" description="Helical" evidence="1">
    <location>
        <begin position="306"/>
        <end position="330"/>
    </location>
</feature>
<sequence>MTSLLRERVKGEHARVGFVELFFDLVFVFAITQVSHNLLAHLTPLGALQAAMMLAAVWWAWIYTSWVTNWLDPERGPVQVALFVLMAVGLVMSAALPHAFEAQGLAFALAFVGIQVGRTAFMLWAVRDTVSLRRNFLRILIWLLASAVLWIAGGLAEPSQRLWFWLAALAVEYASPALYFFVPGLGRSHTDDWTIEGGHMAERVGLFIIICLGETLLISGATFAGLDWSSGAVWAAFVSAVLSTVAMWRLFFSQAHESASHAIMHAADPGRMARKAYTYSPILVIAGIMVVAVSDELALAHPDGHVSTAAALTLLGGPILFLLGTVVAGWTIWGRIAWGRLVCCAVLAAGWLVVPWTTPLILSVASTAVLMAVGVWENLKARAT</sequence>
<proteinExistence type="predicted"/>
<reference evidence="2 3" key="1">
    <citation type="submission" date="2014-12" db="EMBL/GenBank/DDBJ databases">
        <title>Genome sequencing of Brevundimonas nasdae TPW30.</title>
        <authorList>
            <person name="Tan P.W."/>
            <person name="Chan K.-G."/>
        </authorList>
    </citation>
    <scope>NUCLEOTIDE SEQUENCE [LARGE SCALE GENOMIC DNA]</scope>
    <source>
        <strain evidence="2 3">TPW30</strain>
    </source>
</reference>
<dbReference type="PANTHER" id="PTHR36840:SF1">
    <property type="entry name" value="BLL5714 PROTEIN"/>
    <property type="match status" value="1"/>
</dbReference>
<dbReference type="STRING" id="172043.RM53_00495"/>
<dbReference type="Proteomes" id="UP000031166">
    <property type="component" value="Unassembled WGS sequence"/>
</dbReference>
<comment type="caution">
    <text evidence="2">The sequence shown here is derived from an EMBL/GenBank/DDBJ whole genome shotgun (WGS) entry which is preliminary data.</text>
</comment>
<evidence type="ECO:0000313" key="3">
    <source>
        <dbReference type="Proteomes" id="UP000031166"/>
    </source>
</evidence>
<feature type="transmembrane region" description="Helical" evidence="1">
    <location>
        <begin position="136"/>
        <end position="156"/>
    </location>
</feature>
<evidence type="ECO:0000313" key="2">
    <source>
        <dbReference type="EMBL" id="KIC61091.1"/>
    </source>
</evidence>
<protein>
    <submittedName>
        <fullName evidence="2">Membrane protein</fullName>
    </submittedName>
</protein>
<organism evidence="2 3">
    <name type="scientific">Brevundimonas nasdae</name>
    <dbReference type="NCBI Taxonomy" id="172043"/>
    <lineage>
        <taxon>Bacteria</taxon>
        <taxon>Pseudomonadati</taxon>
        <taxon>Pseudomonadota</taxon>
        <taxon>Alphaproteobacteria</taxon>
        <taxon>Caulobacterales</taxon>
        <taxon>Caulobacteraceae</taxon>
        <taxon>Brevundimonas</taxon>
    </lineage>
</organism>
<feature type="transmembrane region" description="Helical" evidence="1">
    <location>
        <begin position="276"/>
        <end position="294"/>
    </location>
</feature>
<dbReference type="AlphaFoldDB" id="A0A0B4D331"/>
<feature type="transmembrane region" description="Helical" evidence="1">
    <location>
        <begin position="80"/>
        <end position="100"/>
    </location>
</feature>